<protein>
    <recommendedName>
        <fullName evidence="3">DUF2993 domain-containing protein</fullName>
    </recommendedName>
</protein>
<dbReference type="STRING" id="1618023.UH38_00290"/>
<sequence>MSEQQRLDEQAIAKAAEIGLASKLDAAEQIDVDVKTDLFKVVQGQADAINISGQGLVMEKDIRVQEMELHLDNIDIDPLSVLLGQIELKHPVDAIAKLVVTEQDINRALNSDYVQNQMQAIDLNVEGQIQSLKMQQMELLLPDDDKMIFSGKALVQTAGNSRQLDFSAVVRPRTSKQPVLVESFQCKNGQSISLEFAVALLGKMKEITQLSYFEIGKMAIGIKEMEVQTGKITLYTEARVKEIPL</sequence>
<comment type="caution">
    <text evidence="1">The sequence shown here is derived from an EMBL/GenBank/DDBJ whole genome shotgun (WGS) entry which is preliminary data.</text>
</comment>
<evidence type="ECO:0000313" key="2">
    <source>
        <dbReference type="Proteomes" id="UP000032452"/>
    </source>
</evidence>
<dbReference type="EMBL" id="JYON01000001">
    <property type="protein sequence ID" value="KJH73281.1"/>
    <property type="molecule type" value="Genomic_DNA"/>
</dbReference>
<keyword evidence="2" id="KW-1185">Reference proteome</keyword>
<dbReference type="InterPro" id="IPR021373">
    <property type="entry name" value="DUF2993"/>
</dbReference>
<evidence type="ECO:0000313" key="1">
    <source>
        <dbReference type="EMBL" id="KJH73281.1"/>
    </source>
</evidence>
<dbReference type="Pfam" id="PF11209">
    <property type="entry name" value="LmeA"/>
    <property type="match status" value="1"/>
</dbReference>
<reference evidence="1 2" key="1">
    <citation type="submission" date="2015-02" db="EMBL/GenBank/DDBJ databases">
        <title>Draft genome of a novel marine cyanobacterium (Chroococcales) isolated from South Atlantic Ocean.</title>
        <authorList>
            <person name="Rigonato J."/>
            <person name="Alvarenga D.O."/>
            <person name="Branco L.H."/>
            <person name="Varani A.M."/>
            <person name="Brandini F.P."/>
            <person name="Fiore M.F."/>
        </authorList>
    </citation>
    <scope>NUCLEOTIDE SEQUENCE [LARGE SCALE GENOMIC DNA]</scope>
    <source>
        <strain evidence="1 2">CENA595</strain>
    </source>
</reference>
<proteinExistence type="predicted"/>
<dbReference type="RefSeq" id="WP_045052614.1">
    <property type="nucleotide sequence ID" value="NZ_CAWMDP010000017.1"/>
</dbReference>
<dbReference type="Proteomes" id="UP000032452">
    <property type="component" value="Unassembled WGS sequence"/>
</dbReference>
<organism evidence="1 2">
    <name type="scientific">Aliterella atlantica CENA595</name>
    <dbReference type="NCBI Taxonomy" id="1618023"/>
    <lineage>
        <taxon>Bacteria</taxon>
        <taxon>Bacillati</taxon>
        <taxon>Cyanobacteriota</taxon>
        <taxon>Cyanophyceae</taxon>
        <taxon>Chroococcidiopsidales</taxon>
        <taxon>Aliterellaceae</taxon>
        <taxon>Aliterella</taxon>
    </lineage>
</organism>
<accession>A0A0D9A1E7</accession>
<name>A0A0D9A1E7_9CYAN</name>
<dbReference type="OrthoDB" id="420681at2"/>
<dbReference type="AlphaFoldDB" id="A0A0D9A1E7"/>
<gene>
    <name evidence="1" type="ORF">UH38_00290</name>
</gene>
<evidence type="ECO:0008006" key="3">
    <source>
        <dbReference type="Google" id="ProtNLM"/>
    </source>
</evidence>